<reference evidence="1" key="2">
    <citation type="submission" date="2019-01" db="UniProtKB">
        <authorList>
            <consortium name="EnsemblPlants"/>
        </authorList>
    </citation>
    <scope>IDENTIFICATION</scope>
    <source>
        <strain evidence="1">cv. Heinz 1706</strain>
    </source>
</reference>
<accession>A0A3Q7EVZ5</accession>
<dbReference type="PaxDb" id="4081-Solyc02g021160.1.1"/>
<proteinExistence type="predicted"/>
<dbReference type="InParanoid" id="A0A3Q7EVZ5"/>
<dbReference type="Proteomes" id="UP000004994">
    <property type="component" value="Chromosome 2"/>
</dbReference>
<name>A0A3Q7EVZ5_SOLLC</name>
<keyword evidence="2" id="KW-1185">Reference proteome</keyword>
<reference evidence="1" key="1">
    <citation type="journal article" date="2012" name="Nature">
        <title>The tomato genome sequence provides insights into fleshy fruit evolution.</title>
        <authorList>
            <consortium name="Tomato Genome Consortium"/>
        </authorList>
    </citation>
    <scope>NUCLEOTIDE SEQUENCE [LARGE SCALE GENOMIC DNA]</scope>
    <source>
        <strain evidence="1">cv. Heinz 1706</strain>
    </source>
</reference>
<organism evidence="1">
    <name type="scientific">Solanum lycopersicum</name>
    <name type="common">Tomato</name>
    <name type="synonym">Lycopersicon esculentum</name>
    <dbReference type="NCBI Taxonomy" id="4081"/>
    <lineage>
        <taxon>Eukaryota</taxon>
        <taxon>Viridiplantae</taxon>
        <taxon>Streptophyta</taxon>
        <taxon>Embryophyta</taxon>
        <taxon>Tracheophyta</taxon>
        <taxon>Spermatophyta</taxon>
        <taxon>Magnoliopsida</taxon>
        <taxon>eudicotyledons</taxon>
        <taxon>Gunneridae</taxon>
        <taxon>Pentapetalae</taxon>
        <taxon>asterids</taxon>
        <taxon>lamiids</taxon>
        <taxon>Solanales</taxon>
        <taxon>Solanaceae</taxon>
        <taxon>Solanoideae</taxon>
        <taxon>Solaneae</taxon>
        <taxon>Solanum</taxon>
        <taxon>Solanum subgen. Lycopersicon</taxon>
    </lineage>
</organism>
<evidence type="ECO:0000313" key="2">
    <source>
        <dbReference type="Proteomes" id="UP000004994"/>
    </source>
</evidence>
<evidence type="ECO:0000313" key="1">
    <source>
        <dbReference type="EnsemblPlants" id="Solyc02g021160.2.1"/>
    </source>
</evidence>
<dbReference type="AlphaFoldDB" id="A0A3Q7EVZ5"/>
<dbReference type="Gramene" id="Solyc02g021160.2.1">
    <property type="protein sequence ID" value="Solyc02g021160.2.1"/>
    <property type="gene ID" value="Solyc02g021160.2"/>
</dbReference>
<protein>
    <submittedName>
        <fullName evidence="1">Uncharacterized protein</fullName>
    </submittedName>
</protein>
<sequence length="22" mass="2770">MISKLNHQMRVLFLRKLFHRVC</sequence>
<dbReference type="EnsemblPlants" id="Solyc02g021160.2.1">
    <property type="protein sequence ID" value="Solyc02g021160.2.1"/>
    <property type="gene ID" value="Solyc02g021160.2"/>
</dbReference>